<evidence type="ECO:0000313" key="2">
    <source>
        <dbReference type="EMBL" id="MPM97987.1"/>
    </source>
</evidence>
<protein>
    <submittedName>
        <fullName evidence="2">Uncharacterized protein</fullName>
    </submittedName>
</protein>
<proteinExistence type="predicted"/>
<organism evidence="2">
    <name type="scientific">bioreactor metagenome</name>
    <dbReference type="NCBI Taxonomy" id="1076179"/>
    <lineage>
        <taxon>unclassified sequences</taxon>
        <taxon>metagenomes</taxon>
        <taxon>ecological metagenomes</taxon>
    </lineage>
</organism>
<reference evidence="2" key="1">
    <citation type="submission" date="2019-08" db="EMBL/GenBank/DDBJ databases">
        <authorList>
            <person name="Kucharzyk K."/>
            <person name="Murdoch R.W."/>
            <person name="Higgins S."/>
            <person name="Loffler F."/>
        </authorList>
    </citation>
    <scope>NUCLEOTIDE SEQUENCE</scope>
</reference>
<name>A0A645E7X3_9ZZZZ</name>
<feature type="region of interest" description="Disordered" evidence="1">
    <location>
        <begin position="142"/>
        <end position="161"/>
    </location>
</feature>
<sequence length="195" mass="21912">MARLRPFAKFHQEAAHIHKSAGDADRPREVADDRHAVSRGFQEAYRLKDDGRTPLIGIERPETVRLQRGGERGADHVRLHLSVSHIHIGSQRFGLHRHTEGDAVVLETAVLAKGAGQRGHFRRIEMRLRPCTAGLSHDIGDDHVHHSARTDAGRAVNGRQMRRRIEPLRRRHRHRACAFAVSLLTSLTASVAFAE</sequence>
<dbReference type="EMBL" id="VSSQ01044185">
    <property type="protein sequence ID" value="MPM97987.1"/>
    <property type="molecule type" value="Genomic_DNA"/>
</dbReference>
<evidence type="ECO:0000256" key="1">
    <source>
        <dbReference type="SAM" id="MobiDB-lite"/>
    </source>
</evidence>
<feature type="compositionally biased region" description="Basic and acidic residues" evidence="1">
    <location>
        <begin position="142"/>
        <end position="152"/>
    </location>
</feature>
<gene>
    <name evidence="2" type="ORF">SDC9_145168</name>
</gene>
<accession>A0A645E7X3</accession>
<comment type="caution">
    <text evidence="2">The sequence shown here is derived from an EMBL/GenBank/DDBJ whole genome shotgun (WGS) entry which is preliminary data.</text>
</comment>
<dbReference type="AlphaFoldDB" id="A0A645E7X3"/>